<name>A0A0W8IL91_9MICC</name>
<reference evidence="1" key="1">
    <citation type="submission" date="2015-12" db="EMBL/GenBank/DDBJ databases">
        <authorList>
            <person name="Shamseldin A."/>
            <person name="Moawad H."/>
            <person name="Abd El-Rahim W.M."/>
            <person name="Sadowsky M.J."/>
        </authorList>
    </citation>
    <scope>NUCLEOTIDE SEQUENCE [LARGE SCALE GENOMIC DNA]</scope>
    <source>
        <strain evidence="1">CD08_7</strain>
    </source>
</reference>
<evidence type="ECO:0000313" key="3">
    <source>
        <dbReference type="Proteomes" id="UP000054023"/>
    </source>
</evidence>
<dbReference type="PANTHER" id="PTHR48100:SF51">
    <property type="entry name" value="PHOSPHOGLYCERATE MUTASE"/>
    <property type="match status" value="1"/>
</dbReference>
<accession>A0A0W8IL91</accession>
<evidence type="ECO:0000313" key="2">
    <source>
        <dbReference type="EMBL" id="MBA8922515.1"/>
    </source>
</evidence>
<dbReference type="RefSeq" id="WP_058887607.1">
    <property type="nucleotide sequence ID" value="NZ_BAAAKT010000001.1"/>
</dbReference>
<dbReference type="CDD" id="cd07067">
    <property type="entry name" value="HP_PGM_like"/>
    <property type="match status" value="1"/>
</dbReference>
<dbReference type="Proteomes" id="UP000546252">
    <property type="component" value="Unassembled WGS sequence"/>
</dbReference>
<dbReference type="InterPro" id="IPR013078">
    <property type="entry name" value="His_Pase_superF_clade-1"/>
</dbReference>
<dbReference type="EMBL" id="LQBM01000001">
    <property type="protein sequence ID" value="KUG60632.1"/>
    <property type="molecule type" value="Genomic_DNA"/>
</dbReference>
<comment type="caution">
    <text evidence="1">The sequence shown here is derived from an EMBL/GenBank/DDBJ whole genome shotgun (WGS) entry which is preliminary data.</text>
</comment>
<evidence type="ECO:0000313" key="1">
    <source>
        <dbReference type="EMBL" id="KUG60632.1"/>
    </source>
</evidence>
<dbReference type="InterPro" id="IPR050275">
    <property type="entry name" value="PGM_Phosphatase"/>
</dbReference>
<protein>
    <submittedName>
        <fullName evidence="2">Broad specificity phosphatase PhoE</fullName>
    </submittedName>
    <submittedName>
        <fullName evidence="1">Fructose-2,6-bisphosphatase</fullName>
    </submittedName>
</protein>
<dbReference type="EMBL" id="JACJIH010000001">
    <property type="protein sequence ID" value="MBA8922515.1"/>
    <property type="molecule type" value="Genomic_DNA"/>
</dbReference>
<dbReference type="Gene3D" id="3.40.50.1240">
    <property type="entry name" value="Phosphoglycerate mutase-like"/>
    <property type="match status" value="1"/>
</dbReference>
<sequence>MKPRDNTDPLTAPLAGSTVHLVRHGEVHNPDRVLYGRLPGFGLSELGQQMAQGIAEYFQARADSGRPVHMLAASPLQRAQETVAPISARLGLPVTVEDRVLEAENAFEGLSEVKRQLKNPRWWPLLINPWRPSWGEPYKFQVNRVLAAVKELSDQAVAEHGDGAEVVVVSHQLPIWVTRLWAEGRPLFHDPRDRECSLTSVTSLHIGPDGVESVSYAEPNHELLKDAANLPGA</sequence>
<organism evidence="1 3">
    <name type="scientific">Nesterenkonia jeotgali</name>
    <dbReference type="NCBI Taxonomy" id="317018"/>
    <lineage>
        <taxon>Bacteria</taxon>
        <taxon>Bacillati</taxon>
        <taxon>Actinomycetota</taxon>
        <taxon>Actinomycetes</taxon>
        <taxon>Micrococcales</taxon>
        <taxon>Micrococcaceae</taxon>
        <taxon>Nesterenkonia</taxon>
    </lineage>
</organism>
<dbReference type="SMART" id="SM00855">
    <property type="entry name" value="PGAM"/>
    <property type="match status" value="1"/>
</dbReference>
<dbReference type="GO" id="GO:0005737">
    <property type="term" value="C:cytoplasm"/>
    <property type="evidence" value="ECO:0007669"/>
    <property type="project" value="TreeGrafter"/>
</dbReference>
<dbReference type="OrthoDB" id="3215466at2"/>
<proteinExistence type="predicted"/>
<dbReference type="SUPFAM" id="SSF53254">
    <property type="entry name" value="Phosphoglycerate mutase-like"/>
    <property type="match status" value="1"/>
</dbReference>
<reference evidence="3" key="2">
    <citation type="submission" date="2015-12" db="EMBL/GenBank/DDBJ databases">
        <authorList>
            <person name="Nair G.R."/>
            <person name="Kaur G."/>
            <person name="Mayilraj S."/>
        </authorList>
    </citation>
    <scope>NUCLEOTIDE SEQUENCE [LARGE SCALE GENOMIC DNA]</scope>
    <source>
        <strain evidence="3">CD08_7</strain>
    </source>
</reference>
<dbReference type="STRING" id="317018.AVL63_09845"/>
<dbReference type="Proteomes" id="UP000054023">
    <property type="component" value="Unassembled WGS sequence"/>
</dbReference>
<dbReference type="InterPro" id="IPR029033">
    <property type="entry name" value="His_PPase_superfam"/>
</dbReference>
<dbReference type="PANTHER" id="PTHR48100">
    <property type="entry name" value="BROAD-SPECIFICITY PHOSPHATASE YOR283W-RELATED"/>
    <property type="match status" value="1"/>
</dbReference>
<dbReference type="AlphaFoldDB" id="A0A0W8IL91"/>
<reference evidence="2 4" key="3">
    <citation type="submission" date="2020-08" db="EMBL/GenBank/DDBJ databases">
        <title>Sequencing the genomes of 1000 actinobacteria strains.</title>
        <authorList>
            <person name="Klenk H.-P."/>
        </authorList>
    </citation>
    <scope>NUCLEOTIDE SEQUENCE [LARGE SCALE GENOMIC DNA]</scope>
    <source>
        <strain evidence="2 4">DSM 19081</strain>
    </source>
</reference>
<dbReference type="Pfam" id="PF00300">
    <property type="entry name" value="His_Phos_1"/>
    <property type="match status" value="1"/>
</dbReference>
<keyword evidence="3" id="KW-1185">Reference proteome</keyword>
<evidence type="ECO:0000313" key="4">
    <source>
        <dbReference type="Proteomes" id="UP000546252"/>
    </source>
</evidence>
<dbReference type="GO" id="GO:0016791">
    <property type="term" value="F:phosphatase activity"/>
    <property type="evidence" value="ECO:0007669"/>
    <property type="project" value="TreeGrafter"/>
</dbReference>
<gene>
    <name evidence="1" type="ORF">AVL63_09845</name>
    <name evidence="2" type="ORF">HNR24_002448</name>
</gene>